<gene>
    <name evidence="3" type="ORF">DFH94DRAFT_247124</name>
</gene>
<accession>A0A9P5TCP2</accession>
<evidence type="ECO:0000313" key="4">
    <source>
        <dbReference type="Proteomes" id="UP000759537"/>
    </source>
</evidence>
<evidence type="ECO:0000259" key="2">
    <source>
        <dbReference type="Pfam" id="PF22215"/>
    </source>
</evidence>
<feature type="region of interest" description="Disordered" evidence="1">
    <location>
        <begin position="340"/>
        <end position="363"/>
    </location>
</feature>
<dbReference type="CDD" id="cd21037">
    <property type="entry name" value="MLKL_NTD"/>
    <property type="match status" value="1"/>
</dbReference>
<feature type="region of interest" description="Disordered" evidence="1">
    <location>
        <begin position="290"/>
        <end position="318"/>
    </location>
</feature>
<sequence>MSGIALGAAFAAVQLVHRAHSKVKTSKARCARLVERCQFVVDRLERIAATEGGGAIVRGRIHELERAFVQTAQTIVQVGQQGVIASLLRSEANASLIESCNEALTELISLFNLEEIIDVRRWQADLEVARVRDHRELLSMGQRIESGNAAINRELAQQGATIAEVLRVIHDINAGLRDPCFARETVKIALPLTLADAAAAAAGPPPTPTRMITRRSPDGSLRVRMASRWWPPTPTPTLPKAKVIIGTGTPEPEAKSKPAAPPRRRLSLTQKCGVKMVPLANVLSKLSSSFSLSSHSPSRGAAAGTARDSPCGARSSVTPQLISASSSSCCPLPAEPPPPYQLRVANPAPEYDDGSAAPRSSSRFTAASVEAVRAPDSPVPTFPSPKLSTESVFGSTQSLASVSAGNGSIAAEPRCTRRNTAARGAGPPILRRKETIKFGVPT</sequence>
<dbReference type="EMBL" id="WHVB01000003">
    <property type="protein sequence ID" value="KAF8484758.1"/>
    <property type="molecule type" value="Genomic_DNA"/>
</dbReference>
<keyword evidence="4" id="KW-1185">Reference proteome</keyword>
<protein>
    <recommendedName>
        <fullName evidence="2">Mixed lineage kinase domain-containing protein</fullName>
    </recommendedName>
</protein>
<evidence type="ECO:0000313" key="3">
    <source>
        <dbReference type="EMBL" id="KAF8484758.1"/>
    </source>
</evidence>
<dbReference type="InterPro" id="IPR054000">
    <property type="entry name" value="MLKL_N"/>
</dbReference>
<dbReference type="InterPro" id="IPR036537">
    <property type="entry name" value="Adaptor_Cbl_N_dom_sf"/>
</dbReference>
<dbReference type="OrthoDB" id="3215763at2759"/>
<dbReference type="GO" id="GO:0007166">
    <property type="term" value="P:cell surface receptor signaling pathway"/>
    <property type="evidence" value="ECO:0007669"/>
    <property type="project" value="InterPro"/>
</dbReference>
<organism evidence="3 4">
    <name type="scientific">Russula ochroleuca</name>
    <dbReference type="NCBI Taxonomy" id="152965"/>
    <lineage>
        <taxon>Eukaryota</taxon>
        <taxon>Fungi</taxon>
        <taxon>Dikarya</taxon>
        <taxon>Basidiomycota</taxon>
        <taxon>Agaricomycotina</taxon>
        <taxon>Agaricomycetes</taxon>
        <taxon>Russulales</taxon>
        <taxon>Russulaceae</taxon>
        <taxon>Russula</taxon>
    </lineage>
</organism>
<proteinExistence type="predicted"/>
<feature type="region of interest" description="Disordered" evidence="1">
    <location>
        <begin position="228"/>
        <end position="267"/>
    </location>
</feature>
<dbReference type="InterPro" id="IPR059179">
    <property type="entry name" value="MLKL-like_MCAfunc"/>
</dbReference>
<reference evidence="3" key="2">
    <citation type="journal article" date="2020" name="Nat. Commun.">
        <title>Large-scale genome sequencing of mycorrhizal fungi provides insights into the early evolution of symbiotic traits.</title>
        <authorList>
            <person name="Miyauchi S."/>
            <person name="Kiss E."/>
            <person name="Kuo A."/>
            <person name="Drula E."/>
            <person name="Kohler A."/>
            <person name="Sanchez-Garcia M."/>
            <person name="Morin E."/>
            <person name="Andreopoulos B."/>
            <person name="Barry K.W."/>
            <person name="Bonito G."/>
            <person name="Buee M."/>
            <person name="Carver A."/>
            <person name="Chen C."/>
            <person name="Cichocki N."/>
            <person name="Clum A."/>
            <person name="Culley D."/>
            <person name="Crous P.W."/>
            <person name="Fauchery L."/>
            <person name="Girlanda M."/>
            <person name="Hayes R.D."/>
            <person name="Keri Z."/>
            <person name="LaButti K."/>
            <person name="Lipzen A."/>
            <person name="Lombard V."/>
            <person name="Magnuson J."/>
            <person name="Maillard F."/>
            <person name="Murat C."/>
            <person name="Nolan M."/>
            <person name="Ohm R.A."/>
            <person name="Pangilinan J."/>
            <person name="Pereira M.F."/>
            <person name="Perotto S."/>
            <person name="Peter M."/>
            <person name="Pfister S."/>
            <person name="Riley R."/>
            <person name="Sitrit Y."/>
            <person name="Stielow J.B."/>
            <person name="Szollosi G."/>
            <person name="Zifcakova L."/>
            <person name="Stursova M."/>
            <person name="Spatafora J.W."/>
            <person name="Tedersoo L."/>
            <person name="Vaario L.M."/>
            <person name="Yamada A."/>
            <person name="Yan M."/>
            <person name="Wang P."/>
            <person name="Xu J."/>
            <person name="Bruns T."/>
            <person name="Baldrian P."/>
            <person name="Vilgalys R."/>
            <person name="Dunand C."/>
            <person name="Henrissat B."/>
            <person name="Grigoriev I.V."/>
            <person name="Hibbett D."/>
            <person name="Nagy L.G."/>
            <person name="Martin F.M."/>
        </authorList>
    </citation>
    <scope>NUCLEOTIDE SEQUENCE</scope>
    <source>
        <strain evidence="3">Prilba</strain>
    </source>
</reference>
<dbReference type="Proteomes" id="UP000759537">
    <property type="component" value="Unassembled WGS sequence"/>
</dbReference>
<feature type="domain" description="Mixed lineage kinase" evidence="2">
    <location>
        <begin position="13"/>
        <end position="123"/>
    </location>
</feature>
<dbReference type="Gene3D" id="1.20.930.20">
    <property type="entry name" value="Adaptor protein Cbl, N-terminal domain"/>
    <property type="match status" value="1"/>
</dbReference>
<comment type="caution">
    <text evidence="3">The sequence shown here is derived from an EMBL/GenBank/DDBJ whole genome shotgun (WGS) entry which is preliminary data.</text>
</comment>
<dbReference type="Pfam" id="PF22215">
    <property type="entry name" value="MLKL_N"/>
    <property type="match status" value="1"/>
</dbReference>
<name>A0A9P5TCP2_9AGAM</name>
<dbReference type="AlphaFoldDB" id="A0A9P5TCP2"/>
<reference evidence="3" key="1">
    <citation type="submission" date="2019-10" db="EMBL/GenBank/DDBJ databases">
        <authorList>
            <consortium name="DOE Joint Genome Institute"/>
            <person name="Kuo A."/>
            <person name="Miyauchi S."/>
            <person name="Kiss E."/>
            <person name="Drula E."/>
            <person name="Kohler A."/>
            <person name="Sanchez-Garcia M."/>
            <person name="Andreopoulos B."/>
            <person name="Barry K.W."/>
            <person name="Bonito G."/>
            <person name="Buee M."/>
            <person name="Carver A."/>
            <person name="Chen C."/>
            <person name="Cichocki N."/>
            <person name="Clum A."/>
            <person name="Culley D."/>
            <person name="Crous P.W."/>
            <person name="Fauchery L."/>
            <person name="Girlanda M."/>
            <person name="Hayes R."/>
            <person name="Keri Z."/>
            <person name="LaButti K."/>
            <person name="Lipzen A."/>
            <person name="Lombard V."/>
            <person name="Magnuson J."/>
            <person name="Maillard F."/>
            <person name="Morin E."/>
            <person name="Murat C."/>
            <person name="Nolan M."/>
            <person name="Ohm R."/>
            <person name="Pangilinan J."/>
            <person name="Pereira M."/>
            <person name="Perotto S."/>
            <person name="Peter M."/>
            <person name="Riley R."/>
            <person name="Sitrit Y."/>
            <person name="Stielow B."/>
            <person name="Szollosi G."/>
            <person name="Zifcakova L."/>
            <person name="Stursova M."/>
            <person name="Spatafora J.W."/>
            <person name="Tedersoo L."/>
            <person name="Vaario L.-M."/>
            <person name="Yamada A."/>
            <person name="Yan M."/>
            <person name="Wang P."/>
            <person name="Xu J."/>
            <person name="Bruns T."/>
            <person name="Baldrian P."/>
            <person name="Vilgalys R."/>
            <person name="Henrissat B."/>
            <person name="Grigoriev I.V."/>
            <person name="Hibbett D."/>
            <person name="Nagy L.G."/>
            <person name="Martin F.M."/>
        </authorList>
    </citation>
    <scope>NUCLEOTIDE SEQUENCE</scope>
    <source>
        <strain evidence="3">Prilba</strain>
    </source>
</reference>
<evidence type="ECO:0000256" key="1">
    <source>
        <dbReference type="SAM" id="MobiDB-lite"/>
    </source>
</evidence>